<dbReference type="Proteomes" id="UP000530660">
    <property type="component" value="Unassembled WGS sequence"/>
</dbReference>
<gene>
    <name evidence="2" type="ORF">F1559_004096</name>
</gene>
<organism evidence="2 3">
    <name type="scientific">Cyanidiococcus yangmingshanensis</name>
    <dbReference type="NCBI Taxonomy" id="2690220"/>
    <lineage>
        <taxon>Eukaryota</taxon>
        <taxon>Rhodophyta</taxon>
        <taxon>Bangiophyceae</taxon>
        <taxon>Cyanidiales</taxon>
        <taxon>Cyanidiaceae</taxon>
        <taxon>Cyanidiococcus</taxon>
    </lineage>
</organism>
<evidence type="ECO:0000313" key="3">
    <source>
        <dbReference type="Proteomes" id="UP000530660"/>
    </source>
</evidence>
<reference evidence="2 3" key="1">
    <citation type="journal article" date="2020" name="J. Phycol.">
        <title>Comparative genome analysis reveals Cyanidiococcus gen. nov., a new extremophilic red algal genus sister to Cyanidioschyzon (Cyanidioschyzonaceae, Rhodophyta).</title>
        <authorList>
            <person name="Liu S.-L."/>
            <person name="Chiang Y.-R."/>
            <person name="Yoon H.S."/>
            <person name="Fu H.-Y."/>
        </authorList>
    </citation>
    <scope>NUCLEOTIDE SEQUENCE [LARGE SCALE GENOMIC DNA]</scope>
    <source>
        <strain evidence="2 3">THAL066</strain>
    </source>
</reference>
<evidence type="ECO:0000256" key="1">
    <source>
        <dbReference type="SAM" id="MobiDB-lite"/>
    </source>
</evidence>
<keyword evidence="3" id="KW-1185">Reference proteome</keyword>
<dbReference type="EMBL" id="VWRR01000003">
    <property type="protein sequence ID" value="KAF6004545.1"/>
    <property type="molecule type" value="Genomic_DNA"/>
</dbReference>
<sequence>MSLSVVAQQVRIETGGLNSSNSRLALDVSVSEEDISRTVVDTPSVTGHGLRHEPAGRYSDQATLAGQSLCPAEQHEENDFTNRSVVSASSGVEMISAQVGRPEQRLTTEDLKHILRDRCERCGAEHDRSFGSGRFCSVQCARRVAAKAKWARYHDRKRRAHSAEQIGVQAEGASTPPVYEPAHRKRIRPNGEMQCSLASWEMNGTRGLQVPAPGMSPNSADVGKSTSDSASKWFDFNWALSRGVLSAKRKTRALAMEISSWLPSHGTADCARLSTSGQ</sequence>
<dbReference type="OrthoDB" id="6060at2759"/>
<comment type="caution">
    <text evidence="2">The sequence shown here is derived from an EMBL/GenBank/DDBJ whole genome shotgun (WGS) entry which is preliminary data.</text>
</comment>
<feature type="region of interest" description="Disordered" evidence="1">
    <location>
        <begin position="206"/>
        <end position="226"/>
    </location>
</feature>
<name>A0A7J7IN49_9RHOD</name>
<accession>A0A7J7IN49</accession>
<dbReference type="AlphaFoldDB" id="A0A7J7IN49"/>
<evidence type="ECO:0000313" key="2">
    <source>
        <dbReference type="EMBL" id="KAF6004545.1"/>
    </source>
</evidence>
<feature type="compositionally biased region" description="Polar residues" evidence="1">
    <location>
        <begin position="216"/>
        <end position="226"/>
    </location>
</feature>
<protein>
    <submittedName>
        <fullName evidence="2">Uncharacterized protein</fullName>
    </submittedName>
</protein>
<proteinExistence type="predicted"/>